<dbReference type="EC" id="2.1.1.150" evidence="5"/>
<dbReference type="EMBL" id="JAYWIO010000003">
    <property type="protein sequence ID" value="KAK7274542.1"/>
    <property type="molecule type" value="Genomic_DNA"/>
</dbReference>
<reference evidence="9 10" key="1">
    <citation type="submission" date="2024-01" db="EMBL/GenBank/DDBJ databases">
        <title>The genomes of 5 underutilized Papilionoideae crops provide insights into root nodulation and disease resistanc.</title>
        <authorList>
            <person name="Yuan L."/>
        </authorList>
    </citation>
    <scope>NUCLEOTIDE SEQUENCE [LARGE SCALE GENOMIC DNA]</scope>
    <source>
        <strain evidence="9">ZHUSHIDOU_FW_LH</strain>
        <tissue evidence="9">Leaf</tissue>
    </source>
</reference>
<dbReference type="GO" id="GO:0032259">
    <property type="term" value="P:methylation"/>
    <property type="evidence" value="ECO:0007669"/>
    <property type="project" value="UniProtKB-KW"/>
</dbReference>
<evidence type="ECO:0000313" key="10">
    <source>
        <dbReference type="Proteomes" id="UP001372338"/>
    </source>
</evidence>
<evidence type="ECO:0000259" key="7">
    <source>
        <dbReference type="Pfam" id="PF00891"/>
    </source>
</evidence>
<dbReference type="InterPro" id="IPR029063">
    <property type="entry name" value="SAM-dependent_MTases_sf"/>
</dbReference>
<evidence type="ECO:0000256" key="1">
    <source>
        <dbReference type="ARBA" id="ARBA00022603"/>
    </source>
</evidence>
<dbReference type="PIRSF" id="PIRSF005739">
    <property type="entry name" value="O-mtase"/>
    <property type="match status" value="1"/>
</dbReference>
<evidence type="ECO:0000313" key="9">
    <source>
        <dbReference type="EMBL" id="KAK7274542.1"/>
    </source>
</evidence>
<keyword evidence="10" id="KW-1185">Reference proteome</keyword>
<dbReference type="PROSITE" id="PS51683">
    <property type="entry name" value="SAM_OMT_II"/>
    <property type="match status" value="1"/>
</dbReference>
<dbReference type="SUPFAM" id="SSF53335">
    <property type="entry name" value="S-adenosyl-L-methionine-dependent methyltransferases"/>
    <property type="match status" value="1"/>
</dbReference>
<evidence type="ECO:0000259" key="8">
    <source>
        <dbReference type="Pfam" id="PF08100"/>
    </source>
</evidence>
<keyword evidence="2" id="KW-0808">Transferase</keyword>
<evidence type="ECO:0000256" key="5">
    <source>
        <dbReference type="ARBA" id="ARBA00066355"/>
    </source>
</evidence>
<dbReference type="Gene3D" id="1.10.10.10">
    <property type="entry name" value="Winged helix-like DNA-binding domain superfamily/Winged helix DNA-binding domain"/>
    <property type="match status" value="1"/>
</dbReference>
<dbReference type="AlphaFoldDB" id="A0AAN9FDG7"/>
<dbReference type="Gene3D" id="3.40.50.150">
    <property type="entry name" value="Vaccinia Virus protein VP39"/>
    <property type="match status" value="1"/>
</dbReference>
<dbReference type="GO" id="GO:0033800">
    <property type="term" value="F:isoflavone 7-O-methyltransferase activity"/>
    <property type="evidence" value="ECO:0007669"/>
    <property type="project" value="UniProtKB-EC"/>
</dbReference>
<proteinExistence type="predicted"/>
<dbReference type="Proteomes" id="UP001372338">
    <property type="component" value="Unassembled WGS sequence"/>
</dbReference>
<dbReference type="InterPro" id="IPR036388">
    <property type="entry name" value="WH-like_DNA-bd_sf"/>
</dbReference>
<dbReference type="GO" id="GO:0009717">
    <property type="term" value="P:isoflavonoid biosynthetic process"/>
    <property type="evidence" value="ECO:0007669"/>
    <property type="project" value="UniProtKB-ARBA"/>
</dbReference>
<dbReference type="FunFam" id="3.40.50.150:FF:000057">
    <property type="entry name" value="O-methyltransferase ZRP4"/>
    <property type="match status" value="1"/>
</dbReference>
<dbReference type="InterPro" id="IPR036390">
    <property type="entry name" value="WH_DNA-bd_sf"/>
</dbReference>
<gene>
    <name evidence="9" type="ORF">RIF29_15636</name>
</gene>
<sequence length="362" mass="41060">MESHNEELDSAKLLRAQSHIWDHIFSFINSMFLKCAVDLGIPDVIHKYGKPMPLSKLIASLPIHPTKTSCIYRLMRLLIHSGFFSQHKEEEEEEEVEYVLTDTSMLLLKDHPLSVTPFLLAMLDPILTKPWYQFSTWLKNDVTTPFETAHEGMMLWDYAGSDPNLNNKFNDGMASDARLVTKVLVEKFKEVFDGLESLVDVGGGTGTMAKEVAGSFPQLECIVLDLPHVVAGLQGSENLKYVGGDMFEAIPPTDAILLKWIMHDWNDEECVNILKKCKEAITSKGKEGKVIIIDMVILENEKRDCESVETQLFFDMLMMVLLTGKERNEKEWAKLIYSAGFSSYKITPLLGLRSLIEIHHHP</sequence>
<dbReference type="GO" id="GO:0046983">
    <property type="term" value="F:protein dimerization activity"/>
    <property type="evidence" value="ECO:0007669"/>
    <property type="project" value="InterPro"/>
</dbReference>
<dbReference type="InterPro" id="IPR016461">
    <property type="entry name" value="COMT-like"/>
</dbReference>
<protein>
    <recommendedName>
        <fullName evidence="5">isoflavone 7-O-methyltransferase</fullName>
        <ecNumber evidence="5">2.1.1.150</ecNumber>
    </recommendedName>
</protein>
<comment type="catalytic activity">
    <reaction evidence="4">
        <text>a 7-hydroxyisoflavone + S-adenosyl-L-methionine = a 7-methoxyisoflavone + S-adenosyl-L-homocysteine + H(+)</text>
        <dbReference type="Rhea" id="RHEA:17933"/>
        <dbReference type="ChEBI" id="CHEBI:15378"/>
        <dbReference type="ChEBI" id="CHEBI:55465"/>
        <dbReference type="ChEBI" id="CHEBI:57856"/>
        <dbReference type="ChEBI" id="CHEBI:59789"/>
        <dbReference type="ChEBI" id="CHEBI:140356"/>
        <dbReference type="EC" id="2.1.1.150"/>
    </reaction>
</comment>
<dbReference type="SUPFAM" id="SSF46785">
    <property type="entry name" value="Winged helix' DNA-binding domain"/>
    <property type="match status" value="1"/>
</dbReference>
<dbReference type="Pfam" id="PF08100">
    <property type="entry name" value="Dimerisation"/>
    <property type="match status" value="1"/>
</dbReference>
<organism evidence="9 10">
    <name type="scientific">Crotalaria pallida</name>
    <name type="common">Smooth rattlebox</name>
    <name type="synonym">Crotalaria striata</name>
    <dbReference type="NCBI Taxonomy" id="3830"/>
    <lineage>
        <taxon>Eukaryota</taxon>
        <taxon>Viridiplantae</taxon>
        <taxon>Streptophyta</taxon>
        <taxon>Embryophyta</taxon>
        <taxon>Tracheophyta</taxon>
        <taxon>Spermatophyta</taxon>
        <taxon>Magnoliopsida</taxon>
        <taxon>eudicotyledons</taxon>
        <taxon>Gunneridae</taxon>
        <taxon>Pentapetalae</taxon>
        <taxon>rosids</taxon>
        <taxon>fabids</taxon>
        <taxon>Fabales</taxon>
        <taxon>Fabaceae</taxon>
        <taxon>Papilionoideae</taxon>
        <taxon>50 kb inversion clade</taxon>
        <taxon>genistoids sensu lato</taxon>
        <taxon>core genistoids</taxon>
        <taxon>Crotalarieae</taxon>
        <taxon>Crotalaria</taxon>
    </lineage>
</organism>
<feature type="domain" description="O-methyltransferase C-terminal" evidence="7">
    <location>
        <begin position="131"/>
        <end position="342"/>
    </location>
</feature>
<feature type="active site" description="Proton acceptor" evidence="6">
    <location>
        <position position="263"/>
    </location>
</feature>
<keyword evidence="3" id="KW-0949">S-adenosyl-L-methionine</keyword>
<dbReference type="PANTHER" id="PTHR11746">
    <property type="entry name" value="O-METHYLTRANSFERASE"/>
    <property type="match status" value="1"/>
</dbReference>
<evidence type="ECO:0000256" key="2">
    <source>
        <dbReference type="ARBA" id="ARBA00022679"/>
    </source>
</evidence>
<comment type="caution">
    <text evidence="9">The sequence shown here is derived from an EMBL/GenBank/DDBJ whole genome shotgun (WGS) entry which is preliminary data.</text>
</comment>
<evidence type="ECO:0000256" key="6">
    <source>
        <dbReference type="PIRSR" id="PIRSR005739-1"/>
    </source>
</evidence>
<name>A0AAN9FDG7_CROPI</name>
<evidence type="ECO:0000256" key="4">
    <source>
        <dbReference type="ARBA" id="ARBA00050968"/>
    </source>
</evidence>
<dbReference type="InterPro" id="IPR001077">
    <property type="entry name" value="COMT_C"/>
</dbReference>
<evidence type="ECO:0000256" key="3">
    <source>
        <dbReference type="ARBA" id="ARBA00022691"/>
    </source>
</evidence>
<accession>A0AAN9FDG7</accession>
<dbReference type="FunFam" id="1.10.10.10:FF:000213">
    <property type="entry name" value="Coniferyl alcohol 9-O-methyltransferase"/>
    <property type="match status" value="1"/>
</dbReference>
<keyword evidence="1" id="KW-0489">Methyltransferase</keyword>
<dbReference type="InterPro" id="IPR012967">
    <property type="entry name" value="COMT_dimerisation"/>
</dbReference>
<feature type="domain" description="O-methyltransferase dimerisation" evidence="8">
    <location>
        <begin position="21"/>
        <end position="110"/>
    </location>
</feature>
<dbReference type="Pfam" id="PF00891">
    <property type="entry name" value="Methyltransf_2"/>
    <property type="match status" value="1"/>
</dbReference>